<keyword evidence="3" id="KW-1185">Reference proteome</keyword>
<dbReference type="OrthoDB" id="1969285at2"/>
<evidence type="ECO:0000313" key="2">
    <source>
        <dbReference type="EMBL" id="KAB1438430.1"/>
    </source>
</evidence>
<accession>A0A7V7QKQ6</accession>
<gene>
    <name evidence="2" type="ORF">F7O84_12875</name>
</gene>
<reference evidence="2 3" key="2">
    <citation type="submission" date="2020-02" db="EMBL/GenBank/DDBJ databases">
        <title>Candidatus Galacturonibacter soehngenii shows hetero-acetogenic catabolism of galacturonic acid but lacks a canonical carbon monoxide dehydrogenase/acetyl-CoA synthase complex.</title>
        <authorList>
            <person name="Diender M."/>
            <person name="Stouten G.R."/>
            <person name="Petersen J.F."/>
            <person name="Nielsen P.H."/>
            <person name="Dueholm M.S."/>
            <person name="Pronk J.T."/>
            <person name="Van Loosdrecht M.C.M."/>
        </authorList>
    </citation>
    <scope>NUCLEOTIDE SEQUENCE [LARGE SCALE GENOMIC DNA]</scope>
    <source>
        <strain evidence="2">GalUA</strain>
    </source>
</reference>
<organism evidence="2 3">
    <name type="scientific">Candidatus Galacturonatibacter soehngenii</name>
    <dbReference type="NCBI Taxonomy" id="2307010"/>
    <lineage>
        <taxon>Bacteria</taxon>
        <taxon>Bacillati</taxon>
        <taxon>Bacillota</taxon>
        <taxon>Clostridia</taxon>
        <taxon>Lachnospirales</taxon>
        <taxon>Lachnospiraceae</taxon>
        <taxon>Candidatus Galacturonatibacter</taxon>
    </lineage>
</organism>
<dbReference type="RefSeq" id="WP_151145847.1">
    <property type="nucleotide sequence ID" value="NZ_WAGX01000005.1"/>
</dbReference>
<comment type="caution">
    <text evidence="2">The sequence shown here is derived from an EMBL/GenBank/DDBJ whole genome shotgun (WGS) entry which is preliminary data.</text>
</comment>
<dbReference type="Proteomes" id="UP000461768">
    <property type="component" value="Unassembled WGS sequence"/>
</dbReference>
<dbReference type="InterPro" id="IPR051448">
    <property type="entry name" value="CdaR-like_regulators"/>
</dbReference>
<evidence type="ECO:0000313" key="3">
    <source>
        <dbReference type="Proteomes" id="UP000461768"/>
    </source>
</evidence>
<dbReference type="Pfam" id="PF13556">
    <property type="entry name" value="HTH_30"/>
    <property type="match status" value="1"/>
</dbReference>
<feature type="domain" description="PucR C-terminal helix-turn-helix" evidence="1">
    <location>
        <begin position="445"/>
        <end position="499"/>
    </location>
</feature>
<evidence type="ECO:0000259" key="1">
    <source>
        <dbReference type="Pfam" id="PF13556"/>
    </source>
</evidence>
<dbReference type="PANTHER" id="PTHR33744">
    <property type="entry name" value="CARBOHYDRATE DIACID REGULATOR"/>
    <property type="match status" value="1"/>
</dbReference>
<proteinExistence type="predicted"/>
<dbReference type="PANTHER" id="PTHR33744:SF1">
    <property type="entry name" value="DNA-BINDING TRANSCRIPTIONAL ACTIVATOR ADER"/>
    <property type="match status" value="1"/>
</dbReference>
<dbReference type="AlphaFoldDB" id="A0A7V7QKQ6"/>
<reference evidence="2 3" key="1">
    <citation type="submission" date="2019-09" db="EMBL/GenBank/DDBJ databases">
        <authorList>
            <person name="Valk L.C."/>
        </authorList>
    </citation>
    <scope>NUCLEOTIDE SEQUENCE [LARGE SCALE GENOMIC DNA]</scope>
    <source>
        <strain evidence="2">GalUA</strain>
    </source>
</reference>
<dbReference type="InterPro" id="IPR042070">
    <property type="entry name" value="PucR_C-HTH_sf"/>
</dbReference>
<dbReference type="Gene3D" id="1.10.10.2840">
    <property type="entry name" value="PucR C-terminal helix-turn-helix domain"/>
    <property type="match status" value="1"/>
</dbReference>
<dbReference type="InterPro" id="IPR025736">
    <property type="entry name" value="PucR_C-HTH_dom"/>
</dbReference>
<protein>
    <recommendedName>
        <fullName evidence="1">PucR C-terminal helix-turn-helix domain-containing protein</fullName>
    </recommendedName>
</protein>
<dbReference type="EMBL" id="WAGX01000005">
    <property type="protein sequence ID" value="KAB1438430.1"/>
    <property type="molecule type" value="Genomic_DNA"/>
</dbReference>
<sequence>MAYLEHIIQRLETTFHIQVHGNSTRHLRIENVQFLVAEDENSIHFQPETLYIGNYQEFHSTKQNGCILLLNSCMDSQAENGLYIYQDLNPFAVCNCIQEELFQSHKANLKKDEMLHVLQAGYGLQSLLDTARTFLNNPITLCTTSFFVLASSPKQFQDDKFDVYNNKFYLENNFIQNMKEQKILDHIFASSAPIYATFEDSKNMEYLFCSIHIKHAAVGYLCLSCAIRPFRKEDSTFLTELSKMISIEMQKDDFYTEKSGLKYEYFLTDLMEQNITNLDFATKRLAQLGHTLYQYFWVIGFSFDSLSASYMNPNYYIDQLLGIFRNSMVFFYKGNLILLLSSKYRNPYEKVNTQKLSHFLQLNQMNIALSFRYENLLDTHVYYKQVCFLLKKDCCNTISLFRNYEDNYMFHLFEGVQNTMNLKSIVHPDIYFLQKYDQENHTEYITTLQAYFLNSRNALSASNYLHIHKSTFFYRIGKIKDLTGFDLENETILFAYEFSFYLLSYLKNTNE</sequence>
<name>A0A7V7QKQ6_9FIRM</name>